<dbReference type="PANTHER" id="PTHR33507:SF3">
    <property type="entry name" value="INNER MEMBRANE PROTEIN YBBJ"/>
    <property type="match status" value="1"/>
</dbReference>
<evidence type="ECO:0000256" key="5">
    <source>
        <dbReference type="SAM" id="Phobius"/>
    </source>
</evidence>
<evidence type="ECO:0000256" key="1">
    <source>
        <dbReference type="ARBA" id="ARBA00004141"/>
    </source>
</evidence>
<sequence>MIVPGVYLIWMAMAALVTALLVFVSAPPLTLQIISFVFLSLIFAFSAKRFLGRSPIISSDPMLNRKGERLAGEIGTVTQPIEHGSGRVKLGDSEWLARGVDMAAGERVRVKGTEGAILLVEPLNLLVDEGSTVVPDAKGRPSRD</sequence>
<dbReference type="EMBL" id="RPFZ01000001">
    <property type="protein sequence ID" value="RPF72766.1"/>
    <property type="molecule type" value="Genomic_DNA"/>
</dbReference>
<proteinExistence type="predicted"/>
<dbReference type="InterPro" id="IPR052165">
    <property type="entry name" value="Membrane_assoc_protease"/>
</dbReference>
<reference evidence="7 8" key="1">
    <citation type="submission" date="2018-11" db="EMBL/GenBank/DDBJ databases">
        <title>Erythrobacter spongiae sp. nov., isolated from a marine sponge.</title>
        <authorList>
            <person name="Zhuang L."/>
            <person name="Luo L."/>
        </authorList>
    </citation>
    <scope>NUCLEOTIDE SEQUENCE [LARGE SCALE GENOMIC DNA]</scope>
    <source>
        <strain evidence="7 8">HN-E23</strain>
    </source>
</reference>
<comment type="caution">
    <text evidence="7">The sequence shown here is derived from an EMBL/GenBank/DDBJ whole genome shotgun (WGS) entry which is preliminary data.</text>
</comment>
<evidence type="ECO:0000313" key="7">
    <source>
        <dbReference type="EMBL" id="RPF72766.1"/>
    </source>
</evidence>
<dbReference type="OrthoDB" id="9810336at2"/>
<dbReference type="Pfam" id="PF01957">
    <property type="entry name" value="NfeD"/>
    <property type="match status" value="1"/>
</dbReference>
<feature type="transmembrane region" description="Helical" evidence="5">
    <location>
        <begin position="32"/>
        <end position="51"/>
    </location>
</feature>
<dbReference type="SUPFAM" id="SSF141322">
    <property type="entry name" value="NfeD domain-like"/>
    <property type="match status" value="1"/>
</dbReference>
<dbReference type="GO" id="GO:0005886">
    <property type="term" value="C:plasma membrane"/>
    <property type="evidence" value="ECO:0007669"/>
    <property type="project" value="TreeGrafter"/>
</dbReference>
<evidence type="ECO:0000256" key="3">
    <source>
        <dbReference type="ARBA" id="ARBA00022989"/>
    </source>
</evidence>
<evidence type="ECO:0000256" key="4">
    <source>
        <dbReference type="ARBA" id="ARBA00023136"/>
    </source>
</evidence>
<evidence type="ECO:0000313" key="8">
    <source>
        <dbReference type="Proteomes" id="UP000275232"/>
    </source>
</evidence>
<dbReference type="Gene3D" id="2.40.50.140">
    <property type="entry name" value="Nucleic acid-binding proteins"/>
    <property type="match status" value="1"/>
</dbReference>
<keyword evidence="4 5" id="KW-0472">Membrane</keyword>
<gene>
    <name evidence="7" type="ORF">EG799_08540</name>
</gene>
<dbReference type="Proteomes" id="UP000275232">
    <property type="component" value="Unassembled WGS sequence"/>
</dbReference>
<dbReference type="PANTHER" id="PTHR33507">
    <property type="entry name" value="INNER MEMBRANE PROTEIN YBBJ"/>
    <property type="match status" value="1"/>
</dbReference>
<evidence type="ECO:0000259" key="6">
    <source>
        <dbReference type="Pfam" id="PF01957"/>
    </source>
</evidence>
<keyword evidence="8" id="KW-1185">Reference proteome</keyword>
<feature type="domain" description="NfeD-like C-terminal" evidence="6">
    <location>
        <begin position="68"/>
        <end position="122"/>
    </location>
</feature>
<dbReference type="InterPro" id="IPR012340">
    <property type="entry name" value="NA-bd_OB-fold"/>
</dbReference>
<comment type="subcellular location">
    <subcellularLocation>
        <location evidence="1">Membrane</location>
        <topology evidence="1">Multi-pass membrane protein</topology>
    </subcellularLocation>
</comment>
<organism evidence="7 8">
    <name type="scientific">Aurantiacibacter spongiae</name>
    <dbReference type="NCBI Taxonomy" id="2488860"/>
    <lineage>
        <taxon>Bacteria</taxon>
        <taxon>Pseudomonadati</taxon>
        <taxon>Pseudomonadota</taxon>
        <taxon>Alphaproteobacteria</taxon>
        <taxon>Sphingomonadales</taxon>
        <taxon>Erythrobacteraceae</taxon>
        <taxon>Aurantiacibacter</taxon>
    </lineage>
</organism>
<dbReference type="AlphaFoldDB" id="A0A3N5CWQ9"/>
<keyword evidence="3 5" id="KW-1133">Transmembrane helix</keyword>
<protein>
    <submittedName>
        <fullName evidence="7">NfeD family protein</fullName>
    </submittedName>
</protein>
<accession>A0A3N5CWQ9</accession>
<dbReference type="InterPro" id="IPR002810">
    <property type="entry name" value="NfeD-like_C"/>
</dbReference>
<name>A0A3N5CWQ9_9SPHN</name>
<feature type="transmembrane region" description="Helical" evidence="5">
    <location>
        <begin position="7"/>
        <end position="26"/>
    </location>
</feature>
<evidence type="ECO:0000256" key="2">
    <source>
        <dbReference type="ARBA" id="ARBA00022692"/>
    </source>
</evidence>
<keyword evidence="2 5" id="KW-0812">Transmembrane</keyword>